<feature type="coiled-coil region" evidence="1">
    <location>
        <begin position="1729"/>
        <end position="1770"/>
    </location>
</feature>
<reference evidence="2 3" key="1">
    <citation type="submission" date="2012-05" db="EMBL/GenBank/DDBJ databases">
        <title>Recombination and specialization in a pathogen metapopulation.</title>
        <authorList>
            <person name="Gardiner A."/>
            <person name="Kemen E."/>
            <person name="Schultz-Larsen T."/>
            <person name="MacLean D."/>
            <person name="Van Oosterhout C."/>
            <person name="Jones J.D.G."/>
        </authorList>
    </citation>
    <scope>NUCLEOTIDE SEQUENCE [LARGE SCALE GENOMIC DNA]</scope>
    <source>
        <strain evidence="2 3">Ac Nc2</strain>
    </source>
</reference>
<evidence type="ECO:0000256" key="1">
    <source>
        <dbReference type="SAM" id="Coils"/>
    </source>
</evidence>
<comment type="caution">
    <text evidence="2">The sequence shown here is derived from an EMBL/GenBank/DDBJ whole genome shotgun (WGS) entry which is preliminary data.</text>
</comment>
<dbReference type="SUPFAM" id="SSF55781">
    <property type="entry name" value="GAF domain-like"/>
    <property type="match status" value="1"/>
</dbReference>
<sequence>MNQEIDILKQKVLNAKQGLQPEAKVTSQELEHKHPETHLRAKCDDLQSQLAEYKRLYMQQVAKYDAKFAINPLEEKRVSVSLRAMQTTLDEAQREKDEFLSQYEEIRDYNKSLENQHHEYRKKLGALEQQHLHDKGRLLFSALRSLMMRLLANAWRRWKSQNDHWVTKKKLQDKDVRFQNRIEQLLTKKAQIQQLNEYYQNWREFCAVKLRHQINTEVVLKKRSRSIQNIFFSSWKNVIFCKRKNRFGMEALESRTLHRYKTMAVRNWQVHSLRQVKKALIRQKSLSSTLEADLKQVQKNMETVKAESSILDSKYLNELQIQQNEHQACAYKLHLLHSRLANFVCEKYRLKKLTRLFLSWLESAKYTLRIRRNTEQLVEKRTTIHVRDAVVYWHRFVRFRVISALFIRKLDDKSRKIQTGTHFSLWREWSINERRRKRLIGSVVLRSQRKIYENFWGIWRASLTHKQSKRITTNSTAQNLTKYAHHRLFMKWKRVVFYLRNTDGAEESVKRFLPNAGRDAGKLDRFFLIWKRKIQSSRLLKRFQTQQHTRQRFRILRKLWYGWQKFITLNRSQKMLLRRALTHVYYILLQRSWNILSRQVQLQKMAMIRKLHADELLAKDKKLQDTIESSSAQIASLQHRMNGAVSKLSVFEHRQSLLQNGLYFLGKRHQNVQLSRYVYTKWSKWISRRKSRQKCLDEHRKTLLDRRTRRCIIYWRDTLNKSKNRHHAIRHRLTHVFSELIYRTIIQKWHQVARQSHFVRRHTQNAIAQRKSGCWRKWKEYARICRTTRFFHHCTNRILRNGLIRWKDVYDHDQRLERLRDRDKQRETFRLGILDRHRAELLLIAFQKWHANTQIHRKRSDTLRQIIEKKRREMLLQAFLKWIRSNHTTLWMRAFWKRYFIHRWKSMGFKHWYQVIVRIKHQEWVDRGINAQNLSMKVDQTAEEIERMKMESQKEEKMTLLVRKIQKAHNFYRLQQTILWRWHFVAYDENKFDRFRVSQHIHSRMQKSLLIVFTSWKTSWVTSKKLERCTKILEWRRSQAAAAYLERWKQRGRLGRIDRCTIKKIDRQRMRICLRRWRTSSNEEKNEAWYRLIYWKRERKNRQKRRVFLCWKAMVCWKHSLLVRYLHFRNQKHSKSFEQSAFHSWKSVICVQKARKKRLQLILMKKQKTEMKISWKLWHASTIRLREQYAQSRHIIRLRHLRYMHSAFTKWQKEVHCAHKRSWIAKNSELLISNKKNQEQIEEAKNAIQLMHPQLIMQSQSLRDLKSEKLQIEQELRAKLMKVQIKYRSCRRSACIRDLKLAWSNWKYQVKLSRQARIKLNCIHRQRRGRLTKQTWFSWIKYTNSCHVIVAKIRQHNRKIMQTAWMDWRLWHSQHRRCKQLLSLFVRRIWERRMQRVESVLFIWKKNIKAAEEVAKLQKINAKLCEQLTSKASRLRLFTLWNIFQKRNVKMALRLFLWKWRVSSHKSLTSTSTSESVSVNGVQISHHALRNVRSMIQRLSQSLVMEEFFDAVRVSISQCVAHGAGILLLLDPCRQQLWHIHAKRTIQIPSVFGIAGMAVASLEPIFVQDVTKDSRYHPLVDQYAVSGLGHIESRESFREHGGVLSMLAMSLQAPDGNIYGVLQIVYPFTGARTKASTAHGNTDYEAQIFGRICASYVESVLEDLLRNVTDGIRARRPEQLIRLFQMQKRWPKHYLTMEKKTRDIKLRYEAMKKQQQRQQQVFEESTAPNAQLKEQNSKLDRVIESLYTKIKMLKEKLQEQQAVLQSKDRQLQGFQAAREKMMHLSSRSQDDMEEKWEHRSSILHAEILNLKNQLVRTEADNLLLVKAVSIVLSERELPQSLSNEVQRITQRID</sequence>
<protein>
    <recommendedName>
        <fullName evidence="4">GAF domain-containing protein</fullName>
    </recommendedName>
</protein>
<keyword evidence="3" id="KW-1185">Reference proteome</keyword>
<dbReference type="Gene3D" id="3.30.450.40">
    <property type="match status" value="1"/>
</dbReference>
<dbReference type="Proteomes" id="UP000053237">
    <property type="component" value="Unassembled WGS sequence"/>
</dbReference>
<evidence type="ECO:0000313" key="3">
    <source>
        <dbReference type="Proteomes" id="UP000053237"/>
    </source>
</evidence>
<dbReference type="PANTHER" id="PTHR23159">
    <property type="entry name" value="CENTROSOMAL PROTEIN 2"/>
    <property type="match status" value="1"/>
</dbReference>
<dbReference type="EMBL" id="CAIX01000897">
    <property type="protein sequence ID" value="CCI11267.1"/>
    <property type="molecule type" value="Genomic_DNA"/>
</dbReference>
<feature type="coiled-coil region" evidence="1">
    <location>
        <begin position="931"/>
        <end position="958"/>
    </location>
</feature>
<feature type="coiled-coil region" evidence="1">
    <location>
        <begin position="1227"/>
        <end position="1282"/>
    </location>
</feature>
<dbReference type="InterPro" id="IPR029016">
    <property type="entry name" value="GAF-like_dom_sf"/>
</dbReference>
<dbReference type="PANTHER" id="PTHR23159:SF60">
    <property type="entry name" value="SPINDLE ASSEMBLY ABNORMAL PROTEIN 4"/>
    <property type="match status" value="1"/>
</dbReference>
<gene>
    <name evidence="2" type="ORF">BN9_126740</name>
</gene>
<dbReference type="InParanoid" id="A0A024FWF7"/>
<dbReference type="OrthoDB" id="121584at2759"/>
<evidence type="ECO:0008006" key="4">
    <source>
        <dbReference type="Google" id="ProtNLM"/>
    </source>
</evidence>
<accession>A0A024FWF7</accession>
<feature type="coiled-coil region" evidence="1">
    <location>
        <begin position="36"/>
        <end position="130"/>
    </location>
</feature>
<name>A0A024FWF7_9STRA</name>
<evidence type="ECO:0000313" key="2">
    <source>
        <dbReference type="EMBL" id="CCI11267.1"/>
    </source>
</evidence>
<keyword evidence="1" id="KW-0175">Coiled coil</keyword>
<organism evidence="2 3">
    <name type="scientific">Albugo candida</name>
    <dbReference type="NCBI Taxonomy" id="65357"/>
    <lineage>
        <taxon>Eukaryota</taxon>
        <taxon>Sar</taxon>
        <taxon>Stramenopiles</taxon>
        <taxon>Oomycota</taxon>
        <taxon>Peronosporomycetes</taxon>
        <taxon>Albuginales</taxon>
        <taxon>Albuginaceae</taxon>
        <taxon>Albugo</taxon>
    </lineage>
</organism>
<proteinExistence type="predicted"/>